<dbReference type="PANTHER" id="PTHR23138:SF142">
    <property type="entry name" value="RAN-BINDING PROTEIN 3B-RELATED"/>
    <property type="match status" value="1"/>
</dbReference>
<dbReference type="InterPro" id="IPR045255">
    <property type="entry name" value="RanBP1-like"/>
</dbReference>
<feature type="domain" description="RanBD1" evidence="4">
    <location>
        <begin position="423"/>
        <end position="561"/>
    </location>
</feature>
<organism evidence="5 6">
    <name type="scientific">Plenodomus tracheiphilus IPT5</name>
    <dbReference type="NCBI Taxonomy" id="1408161"/>
    <lineage>
        <taxon>Eukaryota</taxon>
        <taxon>Fungi</taxon>
        <taxon>Dikarya</taxon>
        <taxon>Ascomycota</taxon>
        <taxon>Pezizomycotina</taxon>
        <taxon>Dothideomycetes</taxon>
        <taxon>Pleosporomycetidae</taxon>
        <taxon>Pleosporales</taxon>
        <taxon>Pleosporineae</taxon>
        <taxon>Leptosphaeriaceae</taxon>
        <taxon>Plenodomus</taxon>
    </lineage>
</organism>
<keyword evidence="6" id="KW-1185">Reference proteome</keyword>
<feature type="compositionally biased region" description="Basic and acidic residues" evidence="3">
    <location>
        <begin position="271"/>
        <end position="287"/>
    </location>
</feature>
<sequence>MTGAPEQKEGAVAATSSTVESKDSTEAGVNSPARSDKSSDSEGKEVRDKLKDTQIDAPATSHPTSESDQHMKDTLNGGVKAADLSASGSDSERGRLRRKRSREDFEEEAEAEKQPGKKTEVGSERHRRKKSRDISKDELPTTKPVPSTISRIEENDVDEQMTTPKKDNVAAITSDKVSGTGTSPKNKRTREQAEKETGATENNSGGADVNGMPAIETSEERDSKRLRDQGAQLGKGAAEPKAKIPSGSGFANTSAASPFAAMAAKPQASKASDKAEPIPQTSDDKFKSSGFGGFASSAVSPFGGFGGSKPSTSSPFAAASGSKLSSFAGSKSPDSGTSGFGGLGSSSKPTLGGSTFGSSTGFAGLASAPKGTGLPSFGGSTGSLEITGLKTKTDKPFGAAANGEASDDDDGEESGSEATSKEERQSSQPLLSQQPHETGEEGESTVWVGRAKLYTMAGEASNRAWQERGSGNFKFNITDEEPRKARFVLRADGTHRLLLNAAVTKKMIFGGNAQGEKPKDTRLLFNSSTPDGELEMHLLKLKAENAVKLWEEVTKVQEREL</sequence>
<feature type="compositionally biased region" description="Polar residues" evidence="3">
    <location>
        <begin position="322"/>
        <end position="334"/>
    </location>
</feature>
<dbReference type="SMART" id="SM00160">
    <property type="entry name" value="RanBD"/>
    <property type="match status" value="1"/>
</dbReference>
<feature type="compositionally biased region" description="Basic and acidic residues" evidence="3">
    <location>
        <begin position="189"/>
        <end position="198"/>
    </location>
</feature>
<reference evidence="5" key="1">
    <citation type="submission" date="2020-01" db="EMBL/GenBank/DDBJ databases">
        <authorList>
            <consortium name="DOE Joint Genome Institute"/>
            <person name="Haridas S."/>
            <person name="Albert R."/>
            <person name="Binder M."/>
            <person name="Bloem J."/>
            <person name="Labutti K."/>
            <person name="Salamov A."/>
            <person name="Andreopoulos B."/>
            <person name="Baker S.E."/>
            <person name="Barry K."/>
            <person name="Bills G."/>
            <person name="Bluhm B.H."/>
            <person name="Cannon C."/>
            <person name="Castanera R."/>
            <person name="Culley D.E."/>
            <person name="Daum C."/>
            <person name="Ezra D."/>
            <person name="Gonzalez J.B."/>
            <person name="Henrissat B."/>
            <person name="Kuo A."/>
            <person name="Liang C."/>
            <person name="Lipzen A."/>
            <person name="Lutzoni F."/>
            <person name="Magnuson J."/>
            <person name="Mondo S."/>
            <person name="Nolan M."/>
            <person name="Ohm R."/>
            <person name="Pangilinan J."/>
            <person name="Park H.-J."/>
            <person name="Ramirez L."/>
            <person name="Alfaro M."/>
            <person name="Sun H."/>
            <person name="Tritt A."/>
            <person name="Yoshinaga Y."/>
            <person name="Zwiers L.-H."/>
            <person name="Turgeon B.G."/>
            <person name="Goodwin S.B."/>
            <person name="Spatafora J.W."/>
            <person name="Crous P.W."/>
            <person name="Grigoriev I.V."/>
        </authorList>
    </citation>
    <scope>NUCLEOTIDE SEQUENCE</scope>
    <source>
        <strain evidence="5">IPT5</strain>
    </source>
</reference>
<proteinExistence type="predicted"/>
<feature type="compositionally biased region" description="Basic and acidic residues" evidence="3">
    <location>
        <begin position="34"/>
        <end position="54"/>
    </location>
</feature>
<feature type="compositionally biased region" description="Low complexity" evidence="3">
    <location>
        <begin position="345"/>
        <end position="365"/>
    </location>
</feature>
<feature type="compositionally biased region" description="Acidic residues" evidence="3">
    <location>
        <begin position="405"/>
        <end position="415"/>
    </location>
</feature>
<accession>A0A6A7AUP4</accession>
<dbReference type="PROSITE" id="PS50196">
    <property type="entry name" value="RANBD1"/>
    <property type="match status" value="1"/>
</dbReference>
<dbReference type="GO" id="GO:0005634">
    <property type="term" value="C:nucleus"/>
    <property type="evidence" value="ECO:0007669"/>
    <property type="project" value="UniProtKB-SubCell"/>
</dbReference>
<feature type="compositionally biased region" description="Polar residues" evidence="3">
    <location>
        <begin position="175"/>
        <end position="184"/>
    </location>
</feature>
<dbReference type="OrthoDB" id="185618at2759"/>
<evidence type="ECO:0000313" key="5">
    <source>
        <dbReference type="EMBL" id="KAF2847021.1"/>
    </source>
</evidence>
<feature type="compositionally biased region" description="Basic and acidic residues" evidence="3">
    <location>
        <begin position="111"/>
        <end position="124"/>
    </location>
</feature>
<feature type="region of interest" description="Disordered" evidence="3">
    <location>
        <begin position="1"/>
        <end position="290"/>
    </location>
</feature>
<comment type="subcellular location">
    <subcellularLocation>
        <location evidence="1">Nucleus</location>
    </subcellularLocation>
</comment>
<dbReference type="AlphaFoldDB" id="A0A6A7AUP4"/>
<evidence type="ECO:0000256" key="1">
    <source>
        <dbReference type="ARBA" id="ARBA00004123"/>
    </source>
</evidence>
<dbReference type="SUPFAM" id="SSF50729">
    <property type="entry name" value="PH domain-like"/>
    <property type="match status" value="1"/>
</dbReference>
<feature type="compositionally biased region" description="Low complexity" evidence="3">
    <location>
        <begin position="426"/>
        <end position="435"/>
    </location>
</feature>
<dbReference type="InterPro" id="IPR000156">
    <property type="entry name" value="Ran_bind_dom"/>
</dbReference>
<dbReference type="PANTHER" id="PTHR23138">
    <property type="entry name" value="RAN BINDING PROTEIN"/>
    <property type="match status" value="1"/>
</dbReference>
<feature type="compositionally biased region" description="Low complexity" evidence="3">
    <location>
        <begin position="302"/>
        <end position="316"/>
    </location>
</feature>
<feature type="compositionally biased region" description="Basic and acidic residues" evidence="3">
    <location>
        <begin position="218"/>
        <end position="228"/>
    </location>
</feature>
<evidence type="ECO:0000313" key="6">
    <source>
        <dbReference type="Proteomes" id="UP000799423"/>
    </source>
</evidence>
<keyword evidence="2" id="KW-0539">Nucleus</keyword>
<dbReference type="Proteomes" id="UP000799423">
    <property type="component" value="Unassembled WGS sequence"/>
</dbReference>
<dbReference type="Gene3D" id="2.30.29.30">
    <property type="entry name" value="Pleckstrin-homology domain (PH domain)/Phosphotyrosine-binding domain (PTB)"/>
    <property type="match status" value="1"/>
</dbReference>
<dbReference type="Pfam" id="PF00638">
    <property type="entry name" value="Ran_BP1"/>
    <property type="match status" value="1"/>
</dbReference>
<feature type="compositionally biased region" description="Low complexity" evidence="3">
    <location>
        <begin position="250"/>
        <end position="270"/>
    </location>
</feature>
<feature type="region of interest" description="Disordered" evidence="3">
    <location>
        <begin position="302"/>
        <end position="445"/>
    </location>
</feature>
<evidence type="ECO:0000256" key="2">
    <source>
        <dbReference type="ARBA" id="ARBA00023242"/>
    </source>
</evidence>
<dbReference type="InterPro" id="IPR011993">
    <property type="entry name" value="PH-like_dom_sf"/>
</dbReference>
<evidence type="ECO:0000259" key="4">
    <source>
        <dbReference type="PROSITE" id="PS50196"/>
    </source>
</evidence>
<dbReference type="EMBL" id="MU006329">
    <property type="protein sequence ID" value="KAF2847021.1"/>
    <property type="molecule type" value="Genomic_DNA"/>
</dbReference>
<gene>
    <name evidence="5" type="ORF">T440DRAFT_215747</name>
</gene>
<evidence type="ECO:0000256" key="3">
    <source>
        <dbReference type="SAM" id="MobiDB-lite"/>
    </source>
</evidence>
<name>A0A6A7AUP4_9PLEO</name>
<protein>
    <recommendedName>
        <fullName evidence="4">RanBD1 domain-containing protein</fullName>
    </recommendedName>
</protein>